<dbReference type="HAMAP" id="MF_01077">
    <property type="entry name" value="RimP"/>
    <property type="match status" value="1"/>
</dbReference>
<keyword evidence="1 3" id="KW-0963">Cytoplasm</keyword>
<gene>
    <name evidence="3 6" type="primary">rimP</name>
    <name evidence="6" type="ORF">ET464_03785</name>
</gene>
<feature type="domain" description="Ribosome maturation factor RimP N-terminal" evidence="4">
    <location>
        <begin position="14"/>
        <end position="85"/>
    </location>
</feature>
<dbReference type="CDD" id="cd01734">
    <property type="entry name" value="YlxS_C"/>
    <property type="match status" value="1"/>
</dbReference>
<dbReference type="GO" id="GO:0000028">
    <property type="term" value="P:ribosomal small subunit assembly"/>
    <property type="evidence" value="ECO:0007669"/>
    <property type="project" value="TreeGrafter"/>
</dbReference>
<evidence type="ECO:0000259" key="5">
    <source>
        <dbReference type="Pfam" id="PF17384"/>
    </source>
</evidence>
<evidence type="ECO:0000256" key="3">
    <source>
        <dbReference type="HAMAP-Rule" id="MF_01077"/>
    </source>
</evidence>
<dbReference type="Gene3D" id="3.30.300.70">
    <property type="entry name" value="RimP-like superfamily, N-terminal"/>
    <property type="match status" value="1"/>
</dbReference>
<evidence type="ECO:0000256" key="1">
    <source>
        <dbReference type="ARBA" id="ARBA00022490"/>
    </source>
</evidence>
<dbReference type="InterPro" id="IPR028998">
    <property type="entry name" value="RimP_C"/>
</dbReference>
<protein>
    <recommendedName>
        <fullName evidence="3">Ribosome maturation factor RimP</fullName>
    </recommendedName>
</protein>
<dbReference type="AlphaFoldDB" id="A0A4V0YEW5"/>
<accession>A0A4V0YEW5</accession>
<reference evidence="6 7" key="1">
    <citation type="submission" date="2019-01" db="EMBL/GenBank/DDBJ databases">
        <title>Genome sequencing of strain FW100M-2.</title>
        <authorList>
            <person name="Heo J."/>
            <person name="Kim S.-J."/>
            <person name="Kim J.-S."/>
            <person name="Hong S.-B."/>
            <person name="Kwon S.-W."/>
        </authorList>
    </citation>
    <scope>NUCLEOTIDE SEQUENCE [LARGE SCALE GENOMIC DNA]</scope>
    <source>
        <strain evidence="6 7">FW100M-2</strain>
    </source>
</reference>
<dbReference type="NCBIfam" id="NF000928">
    <property type="entry name" value="PRK00092.1-2"/>
    <property type="match status" value="1"/>
</dbReference>
<dbReference type="FunFam" id="3.30.300.70:FF:000001">
    <property type="entry name" value="Ribosome maturation factor RimP"/>
    <property type="match status" value="1"/>
</dbReference>
<dbReference type="InterPro" id="IPR035956">
    <property type="entry name" value="RimP_N_sf"/>
</dbReference>
<dbReference type="GO" id="GO:0005829">
    <property type="term" value="C:cytosol"/>
    <property type="evidence" value="ECO:0007669"/>
    <property type="project" value="TreeGrafter"/>
</dbReference>
<dbReference type="PANTHER" id="PTHR33867">
    <property type="entry name" value="RIBOSOME MATURATION FACTOR RIMP"/>
    <property type="match status" value="1"/>
</dbReference>
<dbReference type="InterPro" id="IPR028989">
    <property type="entry name" value="RimP_N"/>
</dbReference>
<comment type="similarity">
    <text evidence="3">Belongs to the RimP family.</text>
</comment>
<organism evidence="6 7">
    <name type="scientific">Paenibacillus protaetiae</name>
    <dbReference type="NCBI Taxonomy" id="2509456"/>
    <lineage>
        <taxon>Bacteria</taxon>
        <taxon>Bacillati</taxon>
        <taxon>Bacillota</taxon>
        <taxon>Bacilli</taxon>
        <taxon>Bacillales</taxon>
        <taxon>Paenibacillaceae</taxon>
        <taxon>Paenibacillus</taxon>
    </lineage>
</organism>
<sequence>MNTSKIKSVVEEMVLPFLDDNGFELVDIEYVKEGSSYFLRVFVDKENGIDIDECVRISEFLSEQLDQNDPIPGNYFLEVSSPGAERPLKKPDDVRKAVGKHVYITTYEPVNGEKEFEGELTSFDGEQLTVRVGKQDQVIPYVKVAGARLAIVF</sequence>
<evidence type="ECO:0000313" key="7">
    <source>
        <dbReference type="Proteomes" id="UP000293568"/>
    </source>
</evidence>
<dbReference type="PANTHER" id="PTHR33867:SF1">
    <property type="entry name" value="RIBOSOME MATURATION FACTOR RIMP"/>
    <property type="match status" value="1"/>
</dbReference>
<keyword evidence="7" id="KW-1185">Reference proteome</keyword>
<dbReference type="SUPFAM" id="SSF75420">
    <property type="entry name" value="YhbC-like, N-terminal domain"/>
    <property type="match status" value="1"/>
</dbReference>
<dbReference type="InterPro" id="IPR003728">
    <property type="entry name" value="Ribosome_maturation_RimP"/>
</dbReference>
<dbReference type="Pfam" id="PF17384">
    <property type="entry name" value="DUF150_C"/>
    <property type="match status" value="1"/>
</dbReference>
<comment type="subcellular location">
    <subcellularLocation>
        <location evidence="3">Cytoplasm</location>
    </subcellularLocation>
</comment>
<dbReference type="RefSeq" id="WP_129438380.1">
    <property type="nucleotide sequence ID" value="NZ_CP035492.1"/>
</dbReference>
<evidence type="ECO:0000259" key="4">
    <source>
        <dbReference type="Pfam" id="PF02576"/>
    </source>
</evidence>
<keyword evidence="2 3" id="KW-0690">Ribosome biogenesis</keyword>
<evidence type="ECO:0000256" key="2">
    <source>
        <dbReference type="ARBA" id="ARBA00022517"/>
    </source>
</evidence>
<proteinExistence type="inferred from homology"/>
<name>A0A4V0YEW5_9BACL</name>
<feature type="domain" description="Ribosome maturation factor RimP C-terminal" evidence="5">
    <location>
        <begin position="88"/>
        <end position="153"/>
    </location>
</feature>
<dbReference type="KEGG" id="pprt:ET464_03785"/>
<dbReference type="EMBL" id="CP035492">
    <property type="protein sequence ID" value="QAY65631.1"/>
    <property type="molecule type" value="Genomic_DNA"/>
</dbReference>
<dbReference type="OrthoDB" id="9805006at2"/>
<dbReference type="Gene3D" id="2.30.30.180">
    <property type="entry name" value="Ribosome maturation factor RimP, C-terminal domain"/>
    <property type="match status" value="1"/>
</dbReference>
<dbReference type="InterPro" id="IPR036847">
    <property type="entry name" value="RimP_C_sf"/>
</dbReference>
<dbReference type="Pfam" id="PF02576">
    <property type="entry name" value="RimP_N"/>
    <property type="match status" value="1"/>
</dbReference>
<evidence type="ECO:0000313" key="6">
    <source>
        <dbReference type="EMBL" id="QAY65631.1"/>
    </source>
</evidence>
<dbReference type="SUPFAM" id="SSF74942">
    <property type="entry name" value="YhbC-like, C-terminal domain"/>
    <property type="match status" value="1"/>
</dbReference>
<dbReference type="Proteomes" id="UP000293568">
    <property type="component" value="Chromosome"/>
</dbReference>
<comment type="function">
    <text evidence="3">Required for maturation of 30S ribosomal subunits.</text>
</comment>
<dbReference type="GO" id="GO:0006412">
    <property type="term" value="P:translation"/>
    <property type="evidence" value="ECO:0007669"/>
    <property type="project" value="TreeGrafter"/>
</dbReference>